<evidence type="ECO:0000259" key="2">
    <source>
        <dbReference type="Pfam" id="PF22181"/>
    </source>
</evidence>
<accession>A0A8J3TMH0</accession>
<dbReference type="AlphaFoldDB" id="A0A8J3TMH0"/>
<dbReference type="SUPFAM" id="SSF53448">
    <property type="entry name" value="Nucleotide-diphospho-sugar transferases"/>
    <property type="match status" value="1"/>
</dbReference>
<dbReference type="Pfam" id="PF22181">
    <property type="entry name" value="TarS_linker"/>
    <property type="match status" value="1"/>
</dbReference>
<feature type="domain" description="TarS/TarP linker" evidence="2">
    <location>
        <begin position="213"/>
        <end position="312"/>
    </location>
</feature>
<keyword evidence="4" id="KW-1185">Reference proteome</keyword>
<dbReference type="EMBL" id="BOOO01000016">
    <property type="protein sequence ID" value="GII29783.1"/>
    <property type="molecule type" value="Genomic_DNA"/>
</dbReference>
<name>A0A8J3TMH0_9ACTN</name>
<dbReference type="InterPro" id="IPR001173">
    <property type="entry name" value="Glyco_trans_2-like"/>
</dbReference>
<evidence type="ECO:0008006" key="5">
    <source>
        <dbReference type="Google" id="ProtNLM"/>
    </source>
</evidence>
<dbReference type="PANTHER" id="PTHR43685:SF2">
    <property type="entry name" value="GLYCOSYLTRANSFERASE 2-LIKE DOMAIN-CONTAINING PROTEIN"/>
    <property type="match status" value="1"/>
</dbReference>
<dbReference type="InterPro" id="IPR050834">
    <property type="entry name" value="Glycosyltransf_2"/>
</dbReference>
<comment type="caution">
    <text evidence="3">The sequence shown here is derived from an EMBL/GenBank/DDBJ whole genome shotgun (WGS) entry which is preliminary data.</text>
</comment>
<dbReference type="CDD" id="cd00761">
    <property type="entry name" value="Glyco_tranf_GTA_type"/>
    <property type="match status" value="1"/>
</dbReference>
<dbReference type="RefSeq" id="WP_203953755.1">
    <property type="nucleotide sequence ID" value="NZ_BOOO01000016.1"/>
</dbReference>
<reference evidence="3 4" key="1">
    <citation type="submission" date="2021-01" db="EMBL/GenBank/DDBJ databases">
        <title>Whole genome shotgun sequence of Planotetraspora mira NBRC 15435.</title>
        <authorList>
            <person name="Komaki H."/>
            <person name="Tamura T."/>
        </authorList>
    </citation>
    <scope>NUCLEOTIDE SEQUENCE [LARGE SCALE GENOMIC DNA]</scope>
    <source>
        <strain evidence="3 4">NBRC 15435</strain>
    </source>
</reference>
<dbReference type="Pfam" id="PF00535">
    <property type="entry name" value="Glycos_transf_2"/>
    <property type="match status" value="1"/>
</dbReference>
<dbReference type="InterPro" id="IPR029044">
    <property type="entry name" value="Nucleotide-diphossugar_trans"/>
</dbReference>
<gene>
    <name evidence="3" type="ORF">Pmi06nite_32250</name>
</gene>
<dbReference type="InterPro" id="IPR054028">
    <property type="entry name" value="TarS/TarP_linker"/>
</dbReference>
<sequence>MGVKVSVVVPVFNPGLADDAFGACVRSLLEQSLPPEEYEVIFADDGSTDGARKRLDAIAANRPNVRVLHLDHNGSVARARNVGLSVACGDYVYLMNQHDRLEPAALEHMYGMAVETDADVLVGRVVDGGPPLSAFTRDQPRADVLRDHLLALPTAHKLFSREFVESHQLRFPDRPLSEPSFVTRAYLAAKVVAILSEEICCHLGPIEDESPDPEALFDGLHAVLDVVDAHTEPGRQRDRIYAHWYRVLGLRRLGGSRFLATPDDERTILFSLLYRLTVERFPPALDTYLPVHLRARVALLRHGRLRTLIDLAAAFQGTRLRAELRDVRWEQSVLALDLGVEIVRADGSPLRFRSEGGRLFWTPMVPMHGVLDQEAADVTQAADKARMEVYIRDAETGVMYFLPVTSTVGRATVGDQVRVWASGEARLDVGSAALGRPLRPGVWEVHVRMRGVHPGRTRVARPDAPMNCAGVLAEDPRRLVVPCWSERAELSVCVEPKSFPESIALVSSRASVAHQEGHVFVVVPVPYVPPSGGPPAELVLRERDGRGRSMAVPALVEPGIPGRLAGQLIAKVPVSRIGGYDSIGPGSWRPSLRMDEKDVDLLFGLTVGRGGQVSVLPAGMRPAPSLLRRIARRILRYRSSR</sequence>
<organism evidence="3 4">
    <name type="scientific">Planotetraspora mira</name>
    <dbReference type="NCBI Taxonomy" id="58121"/>
    <lineage>
        <taxon>Bacteria</taxon>
        <taxon>Bacillati</taxon>
        <taxon>Actinomycetota</taxon>
        <taxon>Actinomycetes</taxon>
        <taxon>Streptosporangiales</taxon>
        <taxon>Streptosporangiaceae</taxon>
        <taxon>Planotetraspora</taxon>
    </lineage>
</organism>
<dbReference type="PANTHER" id="PTHR43685">
    <property type="entry name" value="GLYCOSYLTRANSFERASE"/>
    <property type="match status" value="1"/>
</dbReference>
<evidence type="ECO:0000313" key="4">
    <source>
        <dbReference type="Proteomes" id="UP000650628"/>
    </source>
</evidence>
<evidence type="ECO:0000259" key="1">
    <source>
        <dbReference type="Pfam" id="PF00535"/>
    </source>
</evidence>
<evidence type="ECO:0000313" key="3">
    <source>
        <dbReference type="EMBL" id="GII29783.1"/>
    </source>
</evidence>
<dbReference type="Proteomes" id="UP000650628">
    <property type="component" value="Unassembled WGS sequence"/>
</dbReference>
<dbReference type="Gene3D" id="3.90.550.10">
    <property type="entry name" value="Spore Coat Polysaccharide Biosynthesis Protein SpsA, Chain A"/>
    <property type="match status" value="1"/>
</dbReference>
<feature type="domain" description="Glycosyltransferase 2-like" evidence="1">
    <location>
        <begin position="6"/>
        <end position="138"/>
    </location>
</feature>
<protein>
    <recommendedName>
        <fullName evidence="5">Glycosyltransferase family 2 protein</fullName>
    </recommendedName>
</protein>
<proteinExistence type="predicted"/>